<feature type="transmembrane region" description="Helical" evidence="8">
    <location>
        <begin position="237"/>
        <end position="264"/>
    </location>
</feature>
<dbReference type="RefSeq" id="WP_210760029.1">
    <property type="nucleotide sequence ID" value="NZ_CP060139.1"/>
</dbReference>
<dbReference type="Proteomes" id="UP000516305">
    <property type="component" value="Chromosome"/>
</dbReference>
<reference evidence="9 10" key="1">
    <citation type="submission" date="2020-08" db="EMBL/GenBank/DDBJ databases">
        <title>Croceimicrobium hydrocarbonivorans gen. nov., sp. nov., a novel marine bacterium isolated from a bacterial consortium that degrades polyethylene terephthalate.</title>
        <authorList>
            <person name="Liu R."/>
        </authorList>
    </citation>
    <scope>NUCLEOTIDE SEQUENCE [LARGE SCALE GENOMIC DNA]</scope>
    <source>
        <strain evidence="9 10">A20-9</strain>
    </source>
</reference>
<evidence type="ECO:0000256" key="2">
    <source>
        <dbReference type="ARBA" id="ARBA00007935"/>
    </source>
</evidence>
<sequence length="334" mass="35595">MKPRLILIILTLLLPLSALLSLRYGAVAITWSEIFNALNPGSESSLHENIFINLRLPRIFLGILCGSALSVGGVLLQALFRNPIVEPGLIGTSSGAAFGAALYFVMGNSLPALFGSASLAVISILGSLLATAILLAFDRQGRGAEIQILLAGVAINALFMSGVGFMSYLARDPQARSINFWNLGTLSGATWTNVSFIAAIIIPTLILSLRTDRALNALSLGISEAAHLGIKVRRFRWMIISAQIALVAMVTSIAGIIPFVGLIVPHILRLLGGGEHRYLLRGSLLLGPSMVLLTDLMARTLLMPAEIPLGILTSFIGAPLFLLLLRKSIRSIQL</sequence>
<dbReference type="PANTHER" id="PTHR30472">
    <property type="entry name" value="FERRIC ENTEROBACTIN TRANSPORT SYSTEM PERMEASE PROTEIN"/>
    <property type="match status" value="1"/>
</dbReference>
<comment type="similarity">
    <text evidence="2">Belongs to the binding-protein-dependent transport system permease family. FecCD subfamily.</text>
</comment>
<evidence type="ECO:0000256" key="4">
    <source>
        <dbReference type="ARBA" id="ARBA00022475"/>
    </source>
</evidence>
<keyword evidence="5 8" id="KW-0812">Transmembrane</keyword>
<proteinExistence type="inferred from homology"/>
<dbReference type="SUPFAM" id="SSF81345">
    <property type="entry name" value="ABC transporter involved in vitamin B12 uptake, BtuC"/>
    <property type="match status" value="1"/>
</dbReference>
<keyword evidence="6 8" id="KW-1133">Transmembrane helix</keyword>
<feature type="transmembrane region" description="Helical" evidence="8">
    <location>
        <begin position="59"/>
        <end position="80"/>
    </location>
</feature>
<dbReference type="InterPro" id="IPR000522">
    <property type="entry name" value="ABC_transptr_permease_BtuC"/>
</dbReference>
<dbReference type="GO" id="GO:0005886">
    <property type="term" value="C:plasma membrane"/>
    <property type="evidence" value="ECO:0007669"/>
    <property type="project" value="UniProtKB-SubCell"/>
</dbReference>
<evidence type="ECO:0000256" key="7">
    <source>
        <dbReference type="ARBA" id="ARBA00023136"/>
    </source>
</evidence>
<evidence type="ECO:0000256" key="6">
    <source>
        <dbReference type="ARBA" id="ARBA00022989"/>
    </source>
</evidence>
<dbReference type="PANTHER" id="PTHR30472:SF25">
    <property type="entry name" value="ABC TRANSPORTER PERMEASE PROTEIN MJ0876-RELATED"/>
    <property type="match status" value="1"/>
</dbReference>
<dbReference type="InterPro" id="IPR037294">
    <property type="entry name" value="ABC_BtuC-like"/>
</dbReference>
<keyword evidence="7 8" id="KW-0472">Membrane</keyword>
<feature type="transmembrane region" description="Helical" evidence="8">
    <location>
        <begin position="190"/>
        <end position="209"/>
    </location>
</feature>
<feature type="transmembrane region" description="Helical" evidence="8">
    <location>
        <begin position="307"/>
        <end position="325"/>
    </location>
</feature>
<evidence type="ECO:0000256" key="1">
    <source>
        <dbReference type="ARBA" id="ARBA00004651"/>
    </source>
</evidence>
<dbReference type="EMBL" id="CP060139">
    <property type="protein sequence ID" value="QNR25502.1"/>
    <property type="molecule type" value="Genomic_DNA"/>
</dbReference>
<evidence type="ECO:0000256" key="5">
    <source>
        <dbReference type="ARBA" id="ARBA00022692"/>
    </source>
</evidence>
<name>A0A7H0VIF4_9FLAO</name>
<feature type="transmembrane region" description="Helical" evidence="8">
    <location>
        <begin position="87"/>
        <end position="106"/>
    </location>
</feature>
<dbReference type="AlphaFoldDB" id="A0A7H0VIF4"/>
<protein>
    <submittedName>
        <fullName evidence="9">Iron ABC transporter permease</fullName>
    </submittedName>
</protein>
<dbReference type="Pfam" id="PF01032">
    <property type="entry name" value="FecCD"/>
    <property type="match status" value="1"/>
</dbReference>
<evidence type="ECO:0000256" key="8">
    <source>
        <dbReference type="SAM" id="Phobius"/>
    </source>
</evidence>
<feature type="transmembrane region" description="Helical" evidence="8">
    <location>
        <begin position="148"/>
        <end position="170"/>
    </location>
</feature>
<gene>
    <name evidence="9" type="ORF">H4K34_06585</name>
</gene>
<keyword evidence="4" id="KW-1003">Cell membrane</keyword>
<dbReference type="KEGG" id="chyd:H4K34_06585"/>
<feature type="transmembrane region" description="Helical" evidence="8">
    <location>
        <begin position="112"/>
        <end position="136"/>
    </location>
</feature>
<dbReference type="FunFam" id="1.10.3470.10:FF:000001">
    <property type="entry name" value="Vitamin B12 ABC transporter permease BtuC"/>
    <property type="match status" value="1"/>
</dbReference>
<organism evidence="9 10">
    <name type="scientific">Croceimicrobium hydrocarbonivorans</name>
    <dbReference type="NCBI Taxonomy" id="2761580"/>
    <lineage>
        <taxon>Bacteria</taxon>
        <taxon>Pseudomonadati</taxon>
        <taxon>Bacteroidota</taxon>
        <taxon>Flavobacteriia</taxon>
        <taxon>Flavobacteriales</taxon>
        <taxon>Owenweeksiaceae</taxon>
        <taxon>Croceimicrobium</taxon>
    </lineage>
</organism>
<dbReference type="CDD" id="cd06550">
    <property type="entry name" value="TM_ABC_iron-siderophores_like"/>
    <property type="match status" value="1"/>
</dbReference>
<evidence type="ECO:0000256" key="3">
    <source>
        <dbReference type="ARBA" id="ARBA00022448"/>
    </source>
</evidence>
<dbReference type="GO" id="GO:0033214">
    <property type="term" value="P:siderophore-iron import into cell"/>
    <property type="evidence" value="ECO:0007669"/>
    <property type="project" value="TreeGrafter"/>
</dbReference>
<comment type="subcellular location">
    <subcellularLocation>
        <location evidence="1">Cell membrane</location>
        <topology evidence="1">Multi-pass membrane protein</topology>
    </subcellularLocation>
</comment>
<evidence type="ECO:0000313" key="9">
    <source>
        <dbReference type="EMBL" id="QNR25502.1"/>
    </source>
</evidence>
<dbReference type="GO" id="GO:0022857">
    <property type="term" value="F:transmembrane transporter activity"/>
    <property type="evidence" value="ECO:0007669"/>
    <property type="project" value="InterPro"/>
</dbReference>
<dbReference type="Gene3D" id="1.10.3470.10">
    <property type="entry name" value="ABC transporter involved in vitamin B12 uptake, BtuC"/>
    <property type="match status" value="1"/>
</dbReference>
<keyword evidence="10" id="KW-1185">Reference proteome</keyword>
<accession>A0A7H0VIF4</accession>
<evidence type="ECO:0000313" key="10">
    <source>
        <dbReference type="Proteomes" id="UP000516305"/>
    </source>
</evidence>
<keyword evidence="3" id="KW-0813">Transport</keyword>